<dbReference type="GO" id="GO:0010181">
    <property type="term" value="F:FMN binding"/>
    <property type="evidence" value="ECO:0007669"/>
    <property type="project" value="InterPro"/>
</dbReference>
<feature type="binding site" evidence="7">
    <location>
        <position position="298"/>
    </location>
    <ligand>
        <name>FMN</name>
        <dbReference type="ChEBI" id="CHEBI:58210"/>
    </ligand>
</feature>
<dbReference type="CDD" id="cd02809">
    <property type="entry name" value="alpha_hydroxyacid_oxid_FMN"/>
    <property type="match status" value="1"/>
</dbReference>
<keyword evidence="10" id="KW-1185">Reference proteome</keyword>
<evidence type="ECO:0000256" key="5">
    <source>
        <dbReference type="ARBA" id="ARBA00024042"/>
    </source>
</evidence>
<feature type="binding site" evidence="7">
    <location>
        <position position="189"/>
    </location>
    <ligand>
        <name>glyoxylate</name>
        <dbReference type="ChEBI" id="CHEBI:36655"/>
    </ligand>
</feature>
<dbReference type="PANTHER" id="PTHR10578">
    <property type="entry name" value="S -2-HYDROXY-ACID OXIDASE-RELATED"/>
    <property type="match status" value="1"/>
</dbReference>
<feature type="binding site" evidence="7">
    <location>
        <begin position="100"/>
        <end position="102"/>
    </location>
    <ligand>
        <name>FMN</name>
        <dbReference type="ChEBI" id="CHEBI:58210"/>
    </ligand>
</feature>
<dbReference type="InterPro" id="IPR037396">
    <property type="entry name" value="FMN_HAD"/>
</dbReference>
<keyword evidence="2 7" id="KW-0285">Flavoprotein</keyword>
<dbReference type="RefSeq" id="WP_115518867.1">
    <property type="nucleotide sequence ID" value="NZ_QRGO01000003.1"/>
</dbReference>
<evidence type="ECO:0000313" key="9">
    <source>
        <dbReference type="EMBL" id="RDV01349.1"/>
    </source>
</evidence>
<feature type="binding site" evidence="7">
    <location>
        <position position="180"/>
    </location>
    <ligand>
        <name>FMN</name>
        <dbReference type="ChEBI" id="CHEBI:58210"/>
    </ligand>
</feature>
<dbReference type="SUPFAM" id="SSF51395">
    <property type="entry name" value="FMN-linked oxidoreductases"/>
    <property type="match status" value="1"/>
</dbReference>
<evidence type="ECO:0000256" key="3">
    <source>
        <dbReference type="ARBA" id="ARBA00022643"/>
    </source>
</evidence>
<reference evidence="10" key="1">
    <citation type="submission" date="2018-08" db="EMBL/GenBank/DDBJ databases">
        <authorList>
            <person name="Kim S.-J."/>
            <person name="Jung G.-Y."/>
        </authorList>
    </citation>
    <scope>NUCLEOTIDE SEQUENCE [LARGE SCALE GENOMIC DNA]</scope>
    <source>
        <strain evidence="10">GY_H</strain>
    </source>
</reference>
<name>A0A371B185_9BRAD</name>
<dbReference type="EMBL" id="QRGO01000003">
    <property type="protein sequence ID" value="RDV01349.1"/>
    <property type="molecule type" value="Genomic_DNA"/>
</dbReference>
<keyword evidence="4" id="KW-0560">Oxidoreductase</keyword>
<dbReference type="Proteomes" id="UP000263993">
    <property type="component" value="Unassembled WGS sequence"/>
</dbReference>
<dbReference type="InterPro" id="IPR012133">
    <property type="entry name" value="Alpha-hydoxy_acid_DH_FMN"/>
</dbReference>
<evidence type="ECO:0000256" key="4">
    <source>
        <dbReference type="ARBA" id="ARBA00023002"/>
    </source>
</evidence>
<comment type="cofactor">
    <cofactor evidence="1">
        <name>FMN</name>
        <dbReference type="ChEBI" id="CHEBI:58210"/>
    </cofactor>
</comment>
<feature type="binding site" evidence="7">
    <location>
        <begin position="331"/>
        <end position="335"/>
    </location>
    <ligand>
        <name>FMN</name>
        <dbReference type="ChEBI" id="CHEBI:58210"/>
    </ligand>
</feature>
<feature type="binding site" evidence="7">
    <location>
        <position position="152"/>
    </location>
    <ligand>
        <name>glyoxylate</name>
        <dbReference type="ChEBI" id="CHEBI:36655"/>
    </ligand>
</feature>
<feature type="binding site" evidence="7">
    <location>
        <position position="150"/>
    </location>
    <ligand>
        <name>FMN</name>
        <dbReference type="ChEBI" id="CHEBI:58210"/>
    </ligand>
</feature>
<feature type="active site" description="Proton acceptor" evidence="6">
    <location>
        <position position="300"/>
    </location>
</feature>
<dbReference type="PIRSF" id="PIRSF000138">
    <property type="entry name" value="Al-hdrx_acd_dh"/>
    <property type="match status" value="1"/>
</dbReference>
<evidence type="ECO:0000256" key="1">
    <source>
        <dbReference type="ARBA" id="ARBA00001917"/>
    </source>
</evidence>
<evidence type="ECO:0000256" key="7">
    <source>
        <dbReference type="PIRSR" id="PIRSR000138-2"/>
    </source>
</evidence>
<dbReference type="InterPro" id="IPR008259">
    <property type="entry name" value="FMN_hydac_DH_AS"/>
</dbReference>
<dbReference type="GO" id="GO:0004459">
    <property type="term" value="F:L-lactate dehydrogenase (NAD+) activity"/>
    <property type="evidence" value="ECO:0007669"/>
    <property type="project" value="TreeGrafter"/>
</dbReference>
<dbReference type="GO" id="GO:0005886">
    <property type="term" value="C:plasma membrane"/>
    <property type="evidence" value="ECO:0007669"/>
    <property type="project" value="TreeGrafter"/>
</dbReference>
<dbReference type="InterPro" id="IPR013785">
    <property type="entry name" value="Aldolase_TIM"/>
</dbReference>
<dbReference type="OrthoDB" id="9770452at2"/>
<accession>A0A371B185</accession>
<dbReference type="PROSITE" id="PS51349">
    <property type="entry name" value="FMN_HYDROXY_ACID_DH_2"/>
    <property type="match status" value="1"/>
</dbReference>
<evidence type="ECO:0000313" key="10">
    <source>
        <dbReference type="Proteomes" id="UP000263993"/>
    </source>
</evidence>
<evidence type="ECO:0000259" key="8">
    <source>
        <dbReference type="PROSITE" id="PS51349"/>
    </source>
</evidence>
<evidence type="ECO:0000256" key="6">
    <source>
        <dbReference type="PIRSR" id="PIRSR000138-1"/>
    </source>
</evidence>
<dbReference type="GO" id="GO:0009060">
    <property type="term" value="P:aerobic respiration"/>
    <property type="evidence" value="ECO:0007669"/>
    <property type="project" value="TreeGrafter"/>
</dbReference>
<gene>
    <name evidence="9" type="ORF">DXH78_19190</name>
</gene>
<dbReference type="InterPro" id="IPR000262">
    <property type="entry name" value="FMN-dep_DH"/>
</dbReference>
<keyword evidence="3 7" id="KW-0288">FMN</keyword>
<dbReference type="Pfam" id="PF01070">
    <property type="entry name" value="FMN_dh"/>
    <property type="match status" value="1"/>
</dbReference>
<feature type="binding site" evidence="7">
    <location>
        <position position="303"/>
    </location>
    <ligand>
        <name>glyoxylate</name>
        <dbReference type="ChEBI" id="CHEBI:36655"/>
    </ligand>
</feature>
<comment type="similarity">
    <text evidence="5">Belongs to the FMN-dependent alpha-hydroxy acid dehydrogenase family.</text>
</comment>
<feature type="binding site" evidence="7">
    <location>
        <position position="300"/>
    </location>
    <ligand>
        <name>glyoxylate</name>
        <dbReference type="ChEBI" id="CHEBI:36655"/>
    </ligand>
</feature>
<sequence length="408" mass="44453">MDDDKIRQSFMPAGQTENFLKHLRQFPTSSYFRRMAPRRVPRFAFEYCDTGAGDDVGIAHNWASLDGVKIVPRYGVTAVSPPVDVELFGTRYAAPIGIAPMGGPSMVWPGADLILAKAAQAARVPYTLGVVGGATIEQVAAVAPDVFWLQMYRFARNDHKIGFDLVRRAAAAGVKVLTLTVDTPVRTIRSREAYAGLGWEFKPDLRMFAEMLMRPRWLMALLRNGYPRFASMQEYAGGLTATNDIIRFARSEMGGAFLWDEIARFRDAWKGPMTVKGIMHPEDAEKALSLGIDGIWVSNHGGRQIEALAPTIDVLPAIAEVVGTRATILFDSGVRSGQDVMRALALGAQAAFAGKAFLWSLAALGEEGPAQLIDLFMNDLRGSLGQIGAQSPAEARAAKVVHPTRIAF</sequence>
<organism evidence="9 10">
    <name type="scientific">Undibacter mobilis</name>
    <dbReference type="NCBI Taxonomy" id="2292256"/>
    <lineage>
        <taxon>Bacteria</taxon>
        <taxon>Pseudomonadati</taxon>
        <taxon>Pseudomonadota</taxon>
        <taxon>Alphaproteobacteria</taxon>
        <taxon>Hyphomicrobiales</taxon>
        <taxon>Nitrobacteraceae</taxon>
        <taxon>Undibacter</taxon>
    </lineage>
</organism>
<dbReference type="PROSITE" id="PS00557">
    <property type="entry name" value="FMN_HYDROXY_ACID_DH_1"/>
    <property type="match status" value="1"/>
</dbReference>
<feature type="binding site" evidence="7">
    <location>
        <position position="47"/>
    </location>
    <ligand>
        <name>glyoxylate</name>
        <dbReference type="ChEBI" id="CHEBI:36655"/>
    </ligand>
</feature>
<comment type="caution">
    <text evidence="9">The sequence shown here is derived from an EMBL/GenBank/DDBJ whole genome shotgun (WGS) entry which is preliminary data.</text>
</comment>
<dbReference type="PANTHER" id="PTHR10578:SF107">
    <property type="entry name" value="2-HYDROXYACID OXIDASE 1"/>
    <property type="match status" value="1"/>
</dbReference>
<dbReference type="Gene3D" id="3.20.20.70">
    <property type="entry name" value="Aldolase class I"/>
    <property type="match status" value="1"/>
</dbReference>
<feature type="domain" description="FMN hydroxy acid dehydrogenase" evidence="8">
    <location>
        <begin position="21"/>
        <end position="405"/>
    </location>
</feature>
<evidence type="ECO:0000256" key="2">
    <source>
        <dbReference type="ARBA" id="ARBA00022630"/>
    </source>
</evidence>
<feature type="binding site" evidence="7">
    <location>
        <position position="276"/>
    </location>
    <ligand>
        <name>FMN</name>
        <dbReference type="ChEBI" id="CHEBI:58210"/>
    </ligand>
</feature>
<dbReference type="AlphaFoldDB" id="A0A371B185"/>
<proteinExistence type="inferred from homology"/>
<protein>
    <submittedName>
        <fullName evidence="9">Alpha-hydroxy-acid oxidizing protein</fullName>
    </submittedName>
</protein>